<dbReference type="CTD" id="564814"/>
<dbReference type="PRINTS" id="PR00405">
    <property type="entry name" value="REVINTRACTNG"/>
</dbReference>
<dbReference type="FunFam" id="1.10.220.150:FF:000007">
    <property type="entry name" value="Arf-GAP with coiled-coil, ANK repeat and PH domain-containing protein 2"/>
    <property type="match status" value="1"/>
</dbReference>
<feature type="region of interest" description="Disordered" evidence="16">
    <location>
        <begin position="544"/>
        <end position="575"/>
    </location>
</feature>
<evidence type="ECO:0000259" key="18">
    <source>
        <dbReference type="PROSITE" id="PS50115"/>
    </source>
</evidence>
<keyword evidence="11" id="KW-0175">Coiled coil</keyword>
<dbReference type="InterPro" id="IPR038508">
    <property type="entry name" value="ArfGAP_dom_sf"/>
</dbReference>
<dbReference type="InterPro" id="IPR027267">
    <property type="entry name" value="AH/BAR_dom_sf"/>
</dbReference>
<dbReference type="GO" id="GO:0008270">
    <property type="term" value="F:zinc ion binding"/>
    <property type="evidence" value="ECO:0007669"/>
    <property type="project" value="UniProtKB-KW"/>
</dbReference>
<feature type="repeat" description="ANK" evidence="13">
    <location>
        <begin position="693"/>
        <end position="725"/>
    </location>
</feature>
<evidence type="ECO:0000256" key="8">
    <source>
        <dbReference type="ARBA" id="ARBA00022771"/>
    </source>
</evidence>
<dbReference type="InterPro" id="IPR002110">
    <property type="entry name" value="Ankyrin_rpt"/>
</dbReference>
<dbReference type="Proteomes" id="UP000504632">
    <property type="component" value="Chromosome 5"/>
</dbReference>
<dbReference type="PROSITE" id="PS50088">
    <property type="entry name" value="ANK_REPEAT"/>
    <property type="match status" value="2"/>
</dbReference>
<dbReference type="Gene3D" id="1.10.220.150">
    <property type="entry name" value="Arf GTPase activating protein"/>
    <property type="match status" value="1"/>
</dbReference>
<comment type="activity regulation">
    <text evidence="15">GAP activity stimulated by phosphatidylinositol 4,5-bisphosphate (PIP2) and phosphatidic acid.</text>
</comment>
<feature type="compositionally biased region" description="Polar residues" evidence="16">
    <location>
        <begin position="797"/>
        <end position="808"/>
    </location>
</feature>
<comment type="domain">
    <text evidence="15">The BAR domain mediates homodimerization, it can neither bind membrane nor impart curvature, but instead requires the neighboring PH domain to achieve these functions.</text>
</comment>
<dbReference type="FunFam" id="2.30.29.30:FF:000026">
    <property type="entry name" value="Arf-GAP with coiled-coil, ANK repeat and PH domain-containing protein 2"/>
    <property type="match status" value="1"/>
</dbReference>
<keyword evidence="6 15" id="KW-0677">Repeat</keyword>
<keyword evidence="19" id="KW-1185">Reference proteome</keyword>
<keyword evidence="8 14" id="KW-0863">Zinc-finger</keyword>
<keyword evidence="12" id="KW-0472">Membrane</keyword>
<dbReference type="Gene3D" id="2.30.29.30">
    <property type="entry name" value="Pleckstrin-homology domain (PH domain)/Phosphotyrosine-binding domain (PTB)"/>
    <property type="match status" value="1"/>
</dbReference>
<dbReference type="InterPro" id="IPR037278">
    <property type="entry name" value="ARFGAP/RecO"/>
</dbReference>
<evidence type="ECO:0000259" key="17">
    <source>
        <dbReference type="PROSITE" id="PS50003"/>
    </source>
</evidence>
<dbReference type="PANTHER" id="PTHR23180:SF241">
    <property type="entry name" value="ARF-GAP WITH COILED-COIL, ANK REPEAT AND PH DOMAIN-CONTAINING PROTEIN 2"/>
    <property type="match status" value="1"/>
</dbReference>
<dbReference type="SUPFAM" id="SSF57863">
    <property type="entry name" value="ArfGap/RecO-like zinc finger"/>
    <property type="match status" value="1"/>
</dbReference>
<keyword evidence="10 13" id="KW-0040">ANK repeat</keyword>
<keyword evidence="4" id="KW-1003">Cell membrane</keyword>
<dbReference type="SUPFAM" id="SSF50729">
    <property type="entry name" value="PH domain-like"/>
    <property type="match status" value="1"/>
</dbReference>
<dbReference type="CDD" id="cd08835">
    <property type="entry name" value="ArfGap_ACAP"/>
    <property type="match status" value="1"/>
</dbReference>
<keyword evidence="3 15" id="KW-0343">GTPase activation</keyword>
<comment type="function">
    <text evidence="15">GTPase-activating protein for the ADP ribosylation factor family.</text>
</comment>
<evidence type="ECO:0000313" key="19">
    <source>
        <dbReference type="Proteomes" id="UP000504632"/>
    </source>
</evidence>
<dbReference type="PROSITE" id="PS50297">
    <property type="entry name" value="ANK_REP_REGION"/>
    <property type="match status" value="2"/>
</dbReference>
<dbReference type="Gene3D" id="1.20.1270.60">
    <property type="entry name" value="Arfaptin homology (AH) domain/BAR domain"/>
    <property type="match status" value="1"/>
</dbReference>
<feature type="domain" description="PH" evidence="17">
    <location>
        <begin position="270"/>
        <end position="365"/>
    </location>
</feature>
<feature type="repeat" description="ANK" evidence="13">
    <location>
        <begin position="726"/>
        <end position="758"/>
    </location>
</feature>
<dbReference type="CDD" id="cd13250">
    <property type="entry name" value="PH_ACAP"/>
    <property type="match status" value="1"/>
</dbReference>
<evidence type="ECO:0000256" key="11">
    <source>
        <dbReference type="ARBA" id="ARBA00023054"/>
    </source>
</evidence>
<dbReference type="AlphaFoldDB" id="A0A6J2VFF2"/>
<comment type="domain">
    <text evidence="15">PH domain binds phospholipids including phosphatidic acid, phosphatidylinositol 3-phosphate, phosphatidylinositol 3,5-bisphosphate (PIP2) and phosphatidylinositol 3,4,5-trisphosphate (PIP3). May mediate protein binding to PIP2 or PIP3 containing membranes.</text>
</comment>
<dbReference type="InterPro" id="IPR036770">
    <property type="entry name" value="Ankyrin_rpt-contain_sf"/>
</dbReference>
<dbReference type="PANTHER" id="PTHR23180">
    <property type="entry name" value="CENTAURIN/ARF"/>
    <property type="match status" value="1"/>
</dbReference>
<dbReference type="Gene3D" id="1.25.40.20">
    <property type="entry name" value="Ankyrin repeat-containing domain"/>
    <property type="match status" value="1"/>
</dbReference>
<dbReference type="InterPro" id="IPR045258">
    <property type="entry name" value="ACAP1/2/3-like"/>
</dbReference>
<feature type="compositionally biased region" description="Polar residues" evidence="16">
    <location>
        <begin position="621"/>
        <end position="645"/>
    </location>
</feature>
<dbReference type="InterPro" id="IPR001849">
    <property type="entry name" value="PH_domain"/>
</dbReference>
<dbReference type="InParanoid" id="A0A6J2VFF2"/>
<feature type="region of interest" description="Disordered" evidence="16">
    <location>
        <begin position="789"/>
        <end position="808"/>
    </location>
</feature>
<name>A0A6J2VFF2_CHACN</name>
<dbReference type="Pfam" id="PF01412">
    <property type="entry name" value="ArfGap"/>
    <property type="match status" value="1"/>
</dbReference>
<dbReference type="FunFam" id="1.20.1270.60:FF:000025">
    <property type="entry name" value="arf-GAP with coiled-coil, ANK repeat and PH domain-containing protein 2"/>
    <property type="match status" value="1"/>
</dbReference>
<dbReference type="FunFam" id="1.25.40.20:FF:000020">
    <property type="entry name" value="Arf-GAP with coiled-coil, ANK repeat and PH domain-containing protein 2"/>
    <property type="match status" value="1"/>
</dbReference>
<evidence type="ECO:0000256" key="2">
    <source>
        <dbReference type="ARBA" id="ARBA00004481"/>
    </source>
</evidence>
<dbReference type="SMART" id="SM00248">
    <property type="entry name" value="ANK"/>
    <property type="match status" value="3"/>
</dbReference>
<evidence type="ECO:0000256" key="13">
    <source>
        <dbReference type="PROSITE-ProRule" id="PRU00023"/>
    </source>
</evidence>
<comment type="subcellular location">
    <subcellularLocation>
        <location evidence="1">Cell membrane</location>
    </subcellularLocation>
    <subcellularLocation>
        <location evidence="2 15">Endosome membrane</location>
        <topology evidence="2 15">Peripheral membrane protein</topology>
    </subcellularLocation>
</comment>
<evidence type="ECO:0000256" key="14">
    <source>
        <dbReference type="PROSITE-ProRule" id="PRU00288"/>
    </source>
</evidence>
<evidence type="ECO:0000256" key="1">
    <source>
        <dbReference type="ARBA" id="ARBA00004236"/>
    </source>
</evidence>
<dbReference type="InterPro" id="IPR011993">
    <property type="entry name" value="PH-like_dom_sf"/>
</dbReference>
<evidence type="ECO:0000256" key="9">
    <source>
        <dbReference type="ARBA" id="ARBA00022833"/>
    </source>
</evidence>
<proteinExistence type="predicted"/>
<evidence type="ECO:0000313" key="20">
    <source>
        <dbReference type="RefSeq" id="XP_030630657.1"/>
    </source>
</evidence>
<evidence type="ECO:0000256" key="5">
    <source>
        <dbReference type="ARBA" id="ARBA00022723"/>
    </source>
</evidence>
<evidence type="ECO:0000256" key="15">
    <source>
        <dbReference type="RuleBase" id="RU369028"/>
    </source>
</evidence>
<dbReference type="OrthoDB" id="10070851at2759"/>
<organism evidence="19 20">
    <name type="scientific">Chanos chanos</name>
    <name type="common">Milkfish</name>
    <name type="synonym">Mugil chanos</name>
    <dbReference type="NCBI Taxonomy" id="29144"/>
    <lineage>
        <taxon>Eukaryota</taxon>
        <taxon>Metazoa</taxon>
        <taxon>Chordata</taxon>
        <taxon>Craniata</taxon>
        <taxon>Vertebrata</taxon>
        <taxon>Euteleostomi</taxon>
        <taxon>Actinopterygii</taxon>
        <taxon>Neopterygii</taxon>
        <taxon>Teleostei</taxon>
        <taxon>Ostariophysi</taxon>
        <taxon>Gonorynchiformes</taxon>
        <taxon>Chanidae</taxon>
        <taxon>Chanos</taxon>
    </lineage>
</organism>
<dbReference type="Pfam" id="PF12796">
    <property type="entry name" value="Ank_2"/>
    <property type="match status" value="1"/>
</dbReference>
<dbReference type="GO" id="GO:0005886">
    <property type="term" value="C:plasma membrane"/>
    <property type="evidence" value="ECO:0007669"/>
    <property type="project" value="UniProtKB-SubCell"/>
</dbReference>
<evidence type="ECO:0000256" key="16">
    <source>
        <dbReference type="SAM" id="MobiDB-lite"/>
    </source>
</evidence>
<dbReference type="InterPro" id="IPR004148">
    <property type="entry name" value="BAR_dom"/>
</dbReference>
<keyword evidence="5 15" id="KW-0479">Metal-binding</keyword>
<dbReference type="GO" id="GO:0010008">
    <property type="term" value="C:endosome membrane"/>
    <property type="evidence" value="ECO:0007669"/>
    <property type="project" value="UniProtKB-SubCell"/>
</dbReference>
<dbReference type="SUPFAM" id="SSF103657">
    <property type="entry name" value="BAR/IMD domain-like"/>
    <property type="match status" value="1"/>
</dbReference>
<evidence type="ECO:0000256" key="4">
    <source>
        <dbReference type="ARBA" id="ARBA00022475"/>
    </source>
</evidence>
<dbReference type="RefSeq" id="XP_030630657.1">
    <property type="nucleotide sequence ID" value="XM_030774797.1"/>
</dbReference>
<evidence type="ECO:0000256" key="7">
    <source>
        <dbReference type="ARBA" id="ARBA00022753"/>
    </source>
</evidence>
<dbReference type="SUPFAM" id="SSF48403">
    <property type="entry name" value="Ankyrin repeat"/>
    <property type="match status" value="1"/>
</dbReference>
<dbReference type="Pfam" id="PF00169">
    <property type="entry name" value="PH"/>
    <property type="match status" value="1"/>
</dbReference>
<dbReference type="PROSITE" id="PS50115">
    <property type="entry name" value="ARFGAP"/>
    <property type="match status" value="1"/>
</dbReference>
<feature type="region of interest" description="Disordered" evidence="16">
    <location>
        <begin position="603"/>
        <end position="645"/>
    </location>
</feature>
<sequence>MKVTVDFEECLKDSPRFRAAVEEVEVDVGELESKLDKLVKLCIGMIDAGRAYNTANKQFVNGIRELALQSTRDEVIGSSLAAFAETLQEMNNYHTILFDQAQRSIRSQLQTFVKEDLKRFKDSKKQFDKVSEEKEVALVKNAQVPRNKLHEVEEATNILTTTRKCFRHIALDYVLQINVLQSKRRLEILKSMLSFMNSNFAFFHQGYDLFSELQPLMKHLGTQLDQLVVDSAKEKRDMEQKHSTIQQKAALQDFSTEDTKLEYNVDTDNGIAMEGYLFKRASNAFKTWNRRWFSIQNNQLVYQKKFRDNPTVVVEDLRLCTVKHCEDVERRFCFEVVSPSKSCMMQADSEKLRQAWIKAVQSSIATAYRENGDEPTMLKLDRQSSASLGSLDSGGEPVKSVKGESALQRVLAIPGNETCCDCGQSEPRWASINLGITLCIECSGIHRSLGVHNSKVRSLTLDSWEPELLKLMCELGNRVINQIYEARREEMGGKKPQPGDPRQEIEAYIRAKYVERRFVTKLTSKEQRSKVIALSKQDKRLKGSVEFLPPRPPPPTPKLRTASNTTALPSGQEVRRDSLFCPDELDSLFSYFDTSSKLRSLRSADSGIQNSADGSREMLASTPSNSSLSETDLQESESPVSLNQKDSPTVFSELTDFSPGVLLYWASCACSLTDMAEALAHGADVNWVNVEDNNRTPLIQAVQGGSLVTCEFLLQNAANVDQQDIRGRGPLHHATMLGHTGQVCLFLKRGAKQNAVDVDSRSPLSIAVEAANADIVTLLRLAKMNEEMRESEGSYGQPGQYSHTHSQTEQQYKKCIQEFISLQLDEP</sequence>
<evidence type="ECO:0000256" key="6">
    <source>
        <dbReference type="ARBA" id="ARBA00022737"/>
    </source>
</evidence>
<dbReference type="GO" id="GO:0005096">
    <property type="term" value="F:GTPase activator activity"/>
    <property type="evidence" value="ECO:0007669"/>
    <property type="project" value="UniProtKB-KW"/>
</dbReference>
<evidence type="ECO:0000256" key="12">
    <source>
        <dbReference type="ARBA" id="ARBA00023136"/>
    </source>
</evidence>
<keyword evidence="9 15" id="KW-0862">Zinc</keyword>
<protein>
    <recommendedName>
        <fullName evidence="15">Arf-GAP with coiled-coil, ANK repeat and PH domain-containing protein</fullName>
        <shortName evidence="15">Cnt-b</shortName>
    </recommendedName>
    <alternativeName>
        <fullName evidence="15">Centaurin-beta</fullName>
    </alternativeName>
</protein>
<keyword evidence="7 15" id="KW-0967">Endosome</keyword>
<evidence type="ECO:0000256" key="10">
    <source>
        <dbReference type="ARBA" id="ARBA00023043"/>
    </source>
</evidence>
<gene>
    <name evidence="20" type="primary">acap2a</name>
</gene>
<dbReference type="SMART" id="SM00105">
    <property type="entry name" value="ArfGap"/>
    <property type="match status" value="1"/>
</dbReference>
<evidence type="ECO:0000256" key="3">
    <source>
        <dbReference type="ARBA" id="ARBA00022468"/>
    </source>
</evidence>
<dbReference type="Pfam" id="PF16746">
    <property type="entry name" value="BAR_3"/>
    <property type="match status" value="1"/>
</dbReference>
<dbReference type="PROSITE" id="PS50003">
    <property type="entry name" value="PH_DOMAIN"/>
    <property type="match status" value="1"/>
</dbReference>
<dbReference type="GeneID" id="115812314"/>
<dbReference type="FunCoup" id="A0A6J2VFF2">
    <property type="interactions" value="884"/>
</dbReference>
<feature type="domain" description="Arf-GAP" evidence="18">
    <location>
        <begin position="404"/>
        <end position="526"/>
    </location>
</feature>
<dbReference type="InterPro" id="IPR001164">
    <property type="entry name" value="ArfGAP_dom"/>
</dbReference>
<dbReference type="SMART" id="SM00233">
    <property type="entry name" value="PH"/>
    <property type="match status" value="1"/>
</dbReference>
<reference evidence="20" key="1">
    <citation type="submission" date="2025-08" db="UniProtKB">
        <authorList>
            <consortium name="RefSeq"/>
        </authorList>
    </citation>
    <scope>IDENTIFICATION</scope>
</reference>
<accession>A0A6J2VFF2</accession>